<dbReference type="SUPFAM" id="SSF56112">
    <property type="entry name" value="Protein kinase-like (PK-like)"/>
    <property type="match status" value="1"/>
</dbReference>
<dbReference type="InterPro" id="IPR000719">
    <property type="entry name" value="Prot_kinase_dom"/>
</dbReference>
<dbReference type="InterPro" id="IPR001245">
    <property type="entry name" value="Ser-Thr/Tyr_kinase_cat_dom"/>
</dbReference>
<keyword evidence="1" id="KW-0472">Membrane</keyword>
<evidence type="ECO:0000256" key="1">
    <source>
        <dbReference type="SAM" id="Phobius"/>
    </source>
</evidence>
<reference evidence="3" key="2">
    <citation type="submission" date="2020-11" db="EMBL/GenBank/DDBJ databases">
        <authorList>
            <consortium name="DOE Joint Genome Institute"/>
            <person name="Kuo A."/>
            <person name="Miyauchi S."/>
            <person name="Kiss E."/>
            <person name="Drula E."/>
            <person name="Kohler A."/>
            <person name="Sanchez-Garcia M."/>
            <person name="Andreopoulos B."/>
            <person name="Barry K.W."/>
            <person name="Bonito G."/>
            <person name="Buee M."/>
            <person name="Carver A."/>
            <person name="Chen C."/>
            <person name="Cichocki N."/>
            <person name="Clum A."/>
            <person name="Culley D."/>
            <person name="Crous P.W."/>
            <person name="Fauchery L."/>
            <person name="Girlanda M."/>
            <person name="Hayes R."/>
            <person name="Keri Z."/>
            <person name="Labutti K."/>
            <person name="Lipzen A."/>
            <person name="Lombard V."/>
            <person name="Magnuson J."/>
            <person name="Maillard F."/>
            <person name="Morin E."/>
            <person name="Murat C."/>
            <person name="Nolan M."/>
            <person name="Ohm R."/>
            <person name="Pangilinan J."/>
            <person name="Pereira M."/>
            <person name="Perotto S."/>
            <person name="Peter M."/>
            <person name="Riley R."/>
            <person name="Sitrit Y."/>
            <person name="Stielow B."/>
            <person name="Szollosi G."/>
            <person name="Zifcakova L."/>
            <person name="Stursova M."/>
            <person name="Spatafora J.W."/>
            <person name="Tedersoo L."/>
            <person name="Vaario L.-M."/>
            <person name="Yamada A."/>
            <person name="Yan M."/>
            <person name="Wang P."/>
            <person name="Xu J."/>
            <person name="Bruns T."/>
            <person name="Baldrian P."/>
            <person name="Vilgalys R."/>
            <person name="Henrissat B."/>
            <person name="Grigoriev I.V."/>
            <person name="Hibbett D."/>
            <person name="Nagy L.G."/>
            <person name="Martin F.M."/>
        </authorList>
    </citation>
    <scope>NUCLEOTIDE SEQUENCE</scope>
    <source>
        <strain evidence="3">UH-Tt-Lm1</strain>
    </source>
</reference>
<sequence length="276" mass="30961">MLPTSIHFPDCSQGSVEVAYGGFATVWQSMHNGVRVAVKVFHVYMTSDLDKLLGEFCREGVAWKHLQHPNILPLLGVTISEHRFAMVSEWMDNGNIMQYIEKDQHANRPMLLVDVANGLKYLHDLQIVHGDLRGVLVSLKLIFHASHLTMKANVLINRDKRACLADFGLVTATSAATRAAAQSSQLSLLSIDSLMPFTTGVSFRWMSPELLDPERFVIPAQSDVSDRPTTQSDCYAFGMVIYEVLCGHCPYVEIASDILVLNAIIFFFFFFFFLKP</sequence>
<dbReference type="GO" id="GO:0005524">
    <property type="term" value="F:ATP binding"/>
    <property type="evidence" value="ECO:0007669"/>
    <property type="project" value="InterPro"/>
</dbReference>
<reference evidence="3" key="1">
    <citation type="journal article" date="2020" name="Nat. Commun.">
        <title>Large-scale genome sequencing of mycorrhizal fungi provides insights into the early evolution of symbiotic traits.</title>
        <authorList>
            <person name="Miyauchi S."/>
            <person name="Kiss E."/>
            <person name="Kuo A."/>
            <person name="Drula E."/>
            <person name="Kohler A."/>
            <person name="Sanchez-Garcia M."/>
            <person name="Morin E."/>
            <person name="Andreopoulos B."/>
            <person name="Barry K.W."/>
            <person name="Bonito G."/>
            <person name="Buee M."/>
            <person name="Carver A."/>
            <person name="Chen C."/>
            <person name="Cichocki N."/>
            <person name="Clum A."/>
            <person name="Culley D."/>
            <person name="Crous P.W."/>
            <person name="Fauchery L."/>
            <person name="Girlanda M."/>
            <person name="Hayes R.D."/>
            <person name="Keri Z."/>
            <person name="LaButti K."/>
            <person name="Lipzen A."/>
            <person name="Lombard V."/>
            <person name="Magnuson J."/>
            <person name="Maillard F."/>
            <person name="Murat C."/>
            <person name="Nolan M."/>
            <person name="Ohm R.A."/>
            <person name="Pangilinan J."/>
            <person name="Pereira M.F."/>
            <person name="Perotto S."/>
            <person name="Peter M."/>
            <person name="Pfister S."/>
            <person name="Riley R."/>
            <person name="Sitrit Y."/>
            <person name="Stielow J.B."/>
            <person name="Szollosi G."/>
            <person name="Zifcakova L."/>
            <person name="Stursova M."/>
            <person name="Spatafora J.W."/>
            <person name="Tedersoo L."/>
            <person name="Vaario L.M."/>
            <person name="Yamada A."/>
            <person name="Yan M."/>
            <person name="Wang P."/>
            <person name="Xu J."/>
            <person name="Bruns T."/>
            <person name="Baldrian P."/>
            <person name="Vilgalys R."/>
            <person name="Dunand C."/>
            <person name="Henrissat B."/>
            <person name="Grigoriev I.V."/>
            <person name="Hibbett D."/>
            <person name="Nagy L.G."/>
            <person name="Martin F.M."/>
        </authorList>
    </citation>
    <scope>NUCLEOTIDE SEQUENCE</scope>
    <source>
        <strain evidence="3">UH-Tt-Lm1</strain>
    </source>
</reference>
<dbReference type="Gene3D" id="1.10.510.10">
    <property type="entry name" value="Transferase(Phosphotransferase) domain 1"/>
    <property type="match status" value="1"/>
</dbReference>
<dbReference type="PROSITE" id="PS50011">
    <property type="entry name" value="PROTEIN_KINASE_DOM"/>
    <property type="match status" value="1"/>
</dbReference>
<dbReference type="Pfam" id="PF07714">
    <property type="entry name" value="PK_Tyr_Ser-Thr"/>
    <property type="match status" value="1"/>
</dbReference>
<keyword evidence="4" id="KW-1185">Reference proteome</keyword>
<gene>
    <name evidence="3" type="ORF">BJ322DRAFT_396272</name>
</gene>
<dbReference type="PIRSF" id="PIRSF000654">
    <property type="entry name" value="Integrin-linked_kinase"/>
    <property type="match status" value="1"/>
</dbReference>
<comment type="caution">
    <text evidence="3">The sequence shown here is derived from an EMBL/GenBank/DDBJ whole genome shotgun (WGS) entry which is preliminary data.</text>
</comment>
<evidence type="ECO:0000259" key="2">
    <source>
        <dbReference type="PROSITE" id="PS50011"/>
    </source>
</evidence>
<proteinExistence type="predicted"/>
<feature type="domain" description="Protein kinase" evidence="2">
    <location>
        <begin position="12"/>
        <end position="276"/>
    </location>
</feature>
<dbReference type="InterPro" id="IPR011009">
    <property type="entry name" value="Kinase-like_dom_sf"/>
</dbReference>
<keyword evidence="1" id="KW-1133">Transmembrane helix</keyword>
<dbReference type="OrthoDB" id="346907at2759"/>
<organism evidence="3 4">
    <name type="scientific">Thelephora terrestris</name>
    <dbReference type="NCBI Taxonomy" id="56493"/>
    <lineage>
        <taxon>Eukaryota</taxon>
        <taxon>Fungi</taxon>
        <taxon>Dikarya</taxon>
        <taxon>Basidiomycota</taxon>
        <taxon>Agaricomycotina</taxon>
        <taxon>Agaricomycetes</taxon>
        <taxon>Thelephorales</taxon>
        <taxon>Thelephoraceae</taxon>
        <taxon>Thelephora</taxon>
    </lineage>
</organism>
<accession>A0A9P6HNR3</accession>
<feature type="transmembrane region" description="Helical" evidence="1">
    <location>
        <begin position="254"/>
        <end position="274"/>
    </location>
</feature>
<name>A0A9P6HNR3_9AGAM</name>
<keyword evidence="3" id="KW-0418">Kinase</keyword>
<keyword evidence="3" id="KW-0808">Transferase</keyword>
<evidence type="ECO:0000313" key="3">
    <source>
        <dbReference type="EMBL" id="KAF9790531.1"/>
    </source>
</evidence>
<dbReference type="PANTHER" id="PTHR44329">
    <property type="entry name" value="SERINE/THREONINE-PROTEIN KINASE TNNI3K-RELATED"/>
    <property type="match status" value="1"/>
</dbReference>
<keyword evidence="1" id="KW-0812">Transmembrane</keyword>
<dbReference type="GO" id="GO:0004674">
    <property type="term" value="F:protein serine/threonine kinase activity"/>
    <property type="evidence" value="ECO:0007669"/>
    <property type="project" value="TreeGrafter"/>
</dbReference>
<protein>
    <submittedName>
        <fullName evidence="3">Kinase-like domain-containing protein</fullName>
    </submittedName>
</protein>
<dbReference type="InterPro" id="IPR051681">
    <property type="entry name" value="Ser/Thr_Kinases-Pseudokinases"/>
</dbReference>
<dbReference type="Proteomes" id="UP000736335">
    <property type="component" value="Unassembled WGS sequence"/>
</dbReference>
<evidence type="ECO:0000313" key="4">
    <source>
        <dbReference type="Proteomes" id="UP000736335"/>
    </source>
</evidence>
<dbReference type="AlphaFoldDB" id="A0A9P6HNR3"/>
<dbReference type="EMBL" id="WIUZ02000002">
    <property type="protein sequence ID" value="KAF9790531.1"/>
    <property type="molecule type" value="Genomic_DNA"/>
</dbReference>